<dbReference type="GO" id="GO:0016020">
    <property type="term" value="C:membrane"/>
    <property type="evidence" value="ECO:0007669"/>
    <property type="project" value="TreeGrafter"/>
</dbReference>
<gene>
    <name evidence="2" type="ORF">KC685_04735</name>
</gene>
<feature type="domain" description="AB hydrolase-1" evidence="1">
    <location>
        <begin position="31"/>
        <end position="282"/>
    </location>
</feature>
<evidence type="ECO:0000313" key="2">
    <source>
        <dbReference type="EMBL" id="MCA9377194.1"/>
    </source>
</evidence>
<protein>
    <submittedName>
        <fullName evidence="2">Alpha/beta hydrolase</fullName>
    </submittedName>
</protein>
<evidence type="ECO:0000259" key="1">
    <source>
        <dbReference type="Pfam" id="PF12697"/>
    </source>
</evidence>
<dbReference type="InterPro" id="IPR050266">
    <property type="entry name" value="AB_hydrolase_sf"/>
</dbReference>
<keyword evidence="2" id="KW-0378">Hydrolase</keyword>
<name>A0A955KXJ2_9BACT</name>
<dbReference type="AlphaFoldDB" id="A0A955KXJ2"/>
<comment type="caution">
    <text evidence="2">The sequence shown here is derived from an EMBL/GenBank/DDBJ whole genome shotgun (WGS) entry which is preliminary data.</text>
</comment>
<dbReference type="InterPro" id="IPR029058">
    <property type="entry name" value="AB_hydrolase_fold"/>
</dbReference>
<evidence type="ECO:0000313" key="3">
    <source>
        <dbReference type="Proteomes" id="UP000741282"/>
    </source>
</evidence>
<dbReference type="PANTHER" id="PTHR43798:SF33">
    <property type="entry name" value="HYDROLASE, PUTATIVE (AFU_ORTHOLOGUE AFUA_2G14860)-RELATED"/>
    <property type="match status" value="1"/>
</dbReference>
<dbReference type="GO" id="GO:0016787">
    <property type="term" value="F:hydrolase activity"/>
    <property type="evidence" value="ECO:0007669"/>
    <property type="project" value="UniProtKB-KW"/>
</dbReference>
<dbReference type="Gene3D" id="3.40.50.1820">
    <property type="entry name" value="alpha/beta hydrolase"/>
    <property type="match status" value="1"/>
</dbReference>
<dbReference type="Pfam" id="PF12697">
    <property type="entry name" value="Abhydrolase_6"/>
    <property type="match status" value="1"/>
</dbReference>
<dbReference type="EMBL" id="JAGQLN010000023">
    <property type="protein sequence ID" value="MCA9377194.1"/>
    <property type="molecule type" value="Genomic_DNA"/>
</dbReference>
<dbReference type="Proteomes" id="UP000741282">
    <property type="component" value="Unassembled WGS sequence"/>
</dbReference>
<dbReference type="PANTHER" id="PTHR43798">
    <property type="entry name" value="MONOACYLGLYCEROL LIPASE"/>
    <property type="match status" value="1"/>
</dbReference>
<reference evidence="2" key="1">
    <citation type="submission" date="2020-04" db="EMBL/GenBank/DDBJ databases">
        <authorList>
            <person name="Zhang T."/>
        </authorList>
    </citation>
    <scope>NUCLEOTIDE SEQUENCE</scope>
    <source>
        <strain evidence="2">HKST-UBA17</strain>
    </source>
</reference>
<dbReference type="SUPFAM" id="SSF53474">
    <property type="entry name" value="alpha/beta-Hydrolases"/>
    <property type="match status" value="1"/>
</dbReference>
<proteinExistence type="predicted"/>
<reference evidence="2" key="2">
    <citation type="journal article" date="2021" name="Microbiome">
        <title>Successional dynamics and alternative stable states in a saline activated sludge microbial community over 9 years.</title>
        <authorList>
            <person name="Wang Y."/>
            <person name="Ye J."/>
            <person name="Ju F."/>
            <person name="Liu L."/>
            <person name="Boyd J.A."/>
            <person name="Deng Y."/>
            <person name="Parks D.H."/>
            <person name="Jiang X."/>
            <person name="Yin X."/>
            <person name="Woodcroft B.J."/>
            <person name="Tyson G.W."/>
            <person name="Hugenholtz P."/>
            <person name="Polz M.F."/>
            <person name="Zhang T."/>
        </authorList>
    </citation>
    <scope>NUCLEOTIDE SEQUENCE</scope>
    <source>
        <strain evidence="2">HKST-UBA17</strain>
    </source>
</reference>
<sequence>MKIKHIDITLDNALKVHSVLYGDPKVANTLVVLIHGLVNDWESWMPFISLYNGSELCFLLIDLPGYGVSGKMKQYSFAEYSQQIRKVARSVIDTEFSTTPVAWIGGLSLGSMIAIQCSADSPDLFSGSILFGPLIKSTLEGPFYNVVVRNFGRVINKIPYSDALVGVVIRSGVFHFIGWVNNTTKMSWSDYKKATIAGMKKTSGRAFAHMVVETIEFDGLSKLSEVAQRSKVVVLAGEKDRFYKSPAVLKRTIEGLGSGSRCSIIPNVGHVLVYESPEATLAEMVNLIEEL</sequence>
<dbReference type="InterPro" id="IPR000073">
    <property type="entry name" value="AB_hydrolase_1"/>
</dbReference>
<accession>A0A955KXJ2</accession>
<organism evidence="2 3">
    <name type="scientific">Candidatus Dojkabacteria bacterium</name>
    <dbReference type="NCBI Taxonomy" id="2099670"/>
    <lineage>
        <taxon>Bacteria</taxon>
        <taxon>Candidatus Dojkabacteria</taxon>
    </lineage>
</organism>